<comment type="similarity">
    <text evidence="2 13">Belongs to the integrin alpha chain family.</text>
</comment>
<evidence type="ECO:0000256" key="5">
    <source>
        <dbReference type="ARBA" id="ARBA00022737"/>
    </source>
</evidence>
<dbReference type="Pfam" id="PF20806">
    <property type="entry name" value="Integrin_A_Ig_3"/>
    <property type="match status" value="1"/>
</dbReference>
<dbReference type="PANTHER" id="PTHR23220">
    <property type="entry name" value="INTEGRIN ALPHA"/>
    <property type="match status" value="1"/>
</dbReference>
<dbReference type="GO" id="GO:0008305">
    <property type="term" value="C:integrin complex"/>
    <property type="evidence" value="ECO:0007669"/>
    <property type="project" value="InterPro"/>
</dbReference>
<feature type="domain" description="Integrin alpha third immunoglobulin-like" evidence="16">
    <location>
        <begin position="785"/>
        <end position="1012"/>
    </location>
</feature>
<dbReference type="AlphaFoldDB" id="A0A9N9XRV3"/>
<dbReference type="SUPFAM" id="SSF69179">
    <property type="entry name" value="Integrin domains"/>
    <property type="match status" value="3"/>
</dbReference>
<evidence type="ECO:0000256" key="13">
    <source>
        <dbReference type="RuleBase" id="RU003762"/>
    </source>
</evidence>
<evidence type="ECO:0000256" key="3">
    <source>
        <dbReference type="ARBA" id="ARBA00022692"/>
    </source>
</evidence>
<evidence type="ECO:0000256" key="1">
    <source>
        <dbReference type="ARBA" id="ARBA00004479"/>
    </source>
</evidence>
<comment type="subcellular location">
    <subcellularLocation>
        <location evidence="1 13">Membrane</location>
        <topology evidence="1 13">Single-pass type I membrane protein</topology>
    </subcellularLocation>
</comment>
<dbReference type="Pfam" id="PF08441">
    <property type="entry name" value="Integrin_A_Ig_1"/>
    <property type="match status" value="1"/>
</dbReference>
<feature type="repeat" description="FG-GAP" evidence="12">
    <location>
        <begin position="31"/>
        <end position="97"/>
    </location>
</feature>
<dbReference type="Gene3D" id="2.130.10.130">
    <property type="entry name" value="Integrin alpha, N-terminal"/>
    <property type="match status" value="1"/>
</dbReference>
<dbReference type="GO" id="GO:0007160">
    <property type="term" value="P:cell-matrix adhesion"/>
    <property type="evidence" value="ECO:0007669"/>
    <property type="project" value="TreeGrafter"/>
</dbReference>
<dbReference type="Pfam" id="PF01839">
    <property type="entry name" value="FG-GAP"/>
    <property type="match status" value="2"/>
</dbReference>
<dbReference type="GO" id="GO:0048513">
    <property type="term" value="P:animal organ development"/>
    <property type="evidence" value="ECO:0007669"/>
    <property type="project" value="UniProtKB-ARBA"/>
</dbReference>
<dbReference type="InterPro" id="IPR028994">
    <property type="entry name" value="Integrin_alpha_N"/>
</dbReference>
<dbReference type="GO" id="GO:0007229">
    <property type="term" value="P:integrin-mediated signaling pathway"/>
    <property type="evidence" value="ECO:0007669"/>
    <property type="project" value="UniProtKB-KW"/>
</dbReference>
<feature type="domain" description="Integrin alpha first immunoglubulin-like" evidence="14">
    <location>
        <begin position="477"/>
        <end position="616"/>
    </location>
</feature>
<evidence type="ECO:0000313" key="18">
    <source>
        <dbReference type="Proteomes" id="UP001153712"/>
    </source>
</evidence>
<dbReference type="Proteomes" id="UP001153712">
    <property type="component" value="Chromosome 7"/>
</dbReference>
<evidence type="ECO:0000256" key="7">
    <source>
        <dbReference type="ARBA" id="ARBA00022989"/>
    </source>
</evidence>
<dbReference type="InterPro" id="IPR048286">
    <property type="entry name" value="Integrin_alpha_Ig-like_3"/>
</dbReference>
<keyword evidence="18" id="KW-1185">Reference proteome</keyword>
<evidence type="ECO:0000256" key="10">
    <source>
        <dbReference type="ARBA" id="ARBA00023170"/>
    </source>
</evidence>
<dbReference type="GO" id="GO:0033627">
    <property type="term" value="P:cell adhesion mediated by integrin"/>
    <property type="evidence" value="ECO:0007669"/>
    <property type="project" value="TreeGrafter"/>
</dbReference>
<dbReference type="GO" id="GO:0007157">
    <property type="term" value="P:heterophilic cell-cell adhesion via plasma membrane cell adhesion molecules"/>
    <property type="evidence" value="ECO:0007669"/>
    <property type="project" value="UniProtKB-ARBA"/>
</dbReference>
<keyword evidence="3 13" id="KW-0812">Transmembrane</keyword>
<dbReference type="PROSITE" id="PS51470">
    <property type="entry name" value="FG_GAP"/>
    <property type="match status" value="4"/>
</dbReference>
<feature type="repeat" description="FG-GAP" evidence="12">
    <location>
        <begin position="431"/>
        <end position="492"/>
    </location>
</feature>
<keyword evidence="5" id="KW-0677">Repeat</keyword>
<proteinExistence type="inferred from homology"/>
<dbReference type="GO" id="GO:0009897">
    <property type="term" value="C:external side of plasma membrane"/>
    <property type="evidence" value="ECO:0007669"/>
    <property type="project" value="TreeGrafter"/>
</dbReference>
<evidence type="ECO:0000256" key="6">
    <source>
        <dbReference type="ARBA" id="ARBA00022889"/>
    </source>
</evidence>
<evidence type="ECO:0000256" key="4">
    <source>
        <dbReference type="ARBA" id="ARBA00022729"/>
    </source>
</evidence>
<dbReference type="PRINTS" id="PR01185">
    <property type="entry name" value="INTEGRINA"/>
</dbReference>
<accession>A0A9N9XRV3</accession>
<keyword evidence="6 13" id="KW-0130">Cell adhesion</keyword>
<dbReference type="InterPro" id="IPR000413">
    <property type="entry name" value="Integrin_alpha"/>
</dbReference>
<sequence length="1086" mass="121520">MFGVPTFSKTLLLLIVFKESHNFNLEDRDPLVKKAPDDQQGSYFGFSVAQHGTGATSNHNNTYWILVGAPLGRNLQPATNHSGALFKCPISRNDNDCEQVETDGKQTTDFDYNIDNGNTEQIDESQLKPPDSNEIKNGQWLGVTVRSQKLGGIVLVCAHRYIMSENLNRFHYGQGLCYLLDKDLNTYNSLLLCKGRRMEKLHQQFGFCQVGTSASFVGEDFALMGSPGPYTWRGTIFAQMVTGDWLKQDKTIYHGPFGDIDLIEKYSYLGMSVGGGHFFDKKQYTYVAGAPRSKMVGQVYFFKKYKTNEELNTSLILTGEQFAGSFGYELLATDVNSDGYDDLFVAAPFYYEEFKGGAVYIYYNLKDCKSDNCRWDKVLHGKPQSRFGFSMTSLGDINKDGYNDIAIGAPYEDEQGAIYIYLGSGNGISDEPSQVIRKKQVKTLGYSLSGGLDMDDNGYPDLLAGAFESDKVLLFKTRPIIDIKIVVRGDELKNINATKKGCSSAPNNNYTCFSFSTCFSVVGRTQRSHRFNVIYKIAEEKKIVNRVWFVDPEHPDKKSTFNTKMVPVDRYSHEYCQVETVNIKDGISDILSPIKFRVNYTLENNTFHAPILNKTSVKIITASFQKECGADDECESYLTLEAGADLKLDESGAYKIEMIDEPIVLEANVTNTGESAYEAKLFVAHPTSLSYVGIKSENKNVTDALKCSYANQTLVVCEIGNPLRKNGRVNVGLRFEISKKADVQRIVLRTFVNSTSTELSERTGQDVVAVLKKIAKFQVRGKASSNLFYGGRVIGESAIKHINEVGARVVHKYYIDNNGQWDLVNLKVSIKWPLQVSPGPDHPDKQGKWLLYLDSEPKLYGSNIEGYCSLLGDVKPNELSLNTSKGYDEPENLMMPDGFDANEGDFNASTGHFRAKRSATYVVPYETTERAGKKRKIAIMDCDAGTAKCIGISCTIRRLGKGHQAEIDVTSRIWNSTLVEDYSNVDWVVIRSKAFVELEDLSYNISVDTMPQFSDETIAYPEIVSADTEINWYIIGIAVVVGLILLIFIVVILYKCGFFKRKRVSKDPTLSGNLQKKDEADHLLKE</sequence>
<dbReference type="InterPro" id="IPR013649">
    <property type="entry name" value="Integrin_alpha_Ig-like_1"/>
</dbReference>
<dbReference type="OrthoDB" id="5317514at2759"/>
<keyword evidence="10 13" id="KW-0675">Receptor</keyword>
<protein>
    <recommendedName>
        <fullName evidence="19">Integrin alpha-PS1</fullName>
    </recommendedName>
</protein>
<keyword evidence="8 13" id="KW-0401">Integrin</keyword>
<evidence type="ECO:0000256" key="12">
    <source>
        <dbReference type="PROSITE-ProRule" id="PRU00803"/>
    </source>
</evidence>
<name>A0A9N9XRV3_PHYSR</name>
<evidence type="ECO:0000259" key="14">
    <source>
        <dbReference type="Pfam" id="PF08441"/>
    </source>
</evidence>
<dbReference type="Pfam" id="PF20805">
    <property type="entry name" value="Integrin_A_Ig_2"/>
    <property type="match status" value="1"/>
</dbReference>
<dbReference type="PROSITE" id="PS00242">
    <property type="entry name" value="INTEGRIN_ALPHA"/>
    <property type="match status" value="1"/>
</dbReference>
<evidence type="ECO:0008006" key="19">
    <source>
        <dbReference type="Google" id="ProtNLM"/>
    </source>
</evidence>
<keyword evidence="7 13" id="KW-1133">Transmembrane helix</keyword>
<dbReference type="Gene3D" id="2.60.40.1510">
    <property type="entry name" value="ntegrin, alpha v. Chain A, domain 3"/>
    <property type="match status" value="1"/>
</dbReference>
<evidence type="ECO:0000256" key="9">
    <source>
        <dbReference type="ARBA" id="ARBA00023136"/>
    </source>
</evidence>
<evidence type="ECO:0000256" key="11">
    <source>
        <dbReference type="ARBA" id="ARBA00023180"/>
    </source>
</evidence>
<keyword evidence="11" id="KW-0325">Glycoprotein</keyword>
<feature type="repeat" description="FG-GAP" evidence="12">
    <location>
        <begin position="312"/>
        <end position="371"/>
    </location>
</feature>
<dbReference type="SMART" id="SM00191">
    <property type="entry name" value="Int_alpha"/>
    <property type="match status" value="5"/>
</dbReference>
<dbReference type="SUPFAM" id="SSF69318">
    <property type="entry name" value="Integrin alpha N-terminal domain"/>
    <property type="match status" value="1"/>
</dbReference>
<feature type="signal peptide" evidence="13">
    <location>
        <begin position="1"/>
        <end position="22"/>
    </location>
</feature>
<evidence type="ECO:0000259" key="16">
    <source>
        <dbReference type="Pfam" id="PF20806"/>
    </source>
</evidence>
<dbReference type="Gene3D" id="1.20.5.930">
    <property type="entry name" value="Bicelle-embedded integrin alpha(iib) transmembrane segment"/>
    <property type="match status" value="1"/>
</dbReference>
<dbReference type="InterPro" id="IPR013517">
    <property type="entry name" value="FG-GAP"/>
</dbReference>
<feature type="domain" description="Integrin alpha second immunoglobulin-like" evidence="15">
    <location>
        <begin position="628"/>
        <end position="760"/>
    </location>
</feature>
<evidence type="ECO:0000256" key="8">
    <source>
        <dbReference type="ARBA" id="ARBA00023037"/>
    </source>
</evidence>
<dbReference type="InterPro" id="IPR048285">
    <property type="entry name" value="Integrin_alpha_Ig-like_2"/>
</dbReference>
<dbReference type="InterPro" id="IPR018184">
    <property type="entry name" value="Integrin_alpha_C_CS"/>
</dbReference>
<dbReference type="EMBL" id="OU900100">
    <property type="protein sequence ID" value="CAG9863620.1"/>
    <property type="molecule type" value="Genomic_DNA"/>
</dbReference>
<dbReference type="InterPro" id="IPR013519">
    <property type="entry name" value="Int_alpha_beta-p"/>
</dbReference>
<dbReference type="GO" id="GO:0005178">
    <property type="term" value="F:integrin binding"/>
    <property type="evidence" value="ECO:0007669"/>
    <property type="project" value="TreeGrafter"/>
</dbReference>
<keyword evidence="9 13" id="KW-0472">Membrane</keyword>
<dbReference type="Gene3D" id="2.60.40.1460">
    <property type="entry name" value="Integrin domains. Chain A, domain 2"/>
    <property type="match status" value="1"/>
</dbReference>
<feature type="chain" id="PRO_5040542982" description="Integrin alpha-PS1" evidence="13">
    <location>
        <begin position="23"/>
        <end position="1086"/>
    </location>
</feature>
<dbReference type="Gene3D" id="2.60.40.1530">
    <property type="entry name" value="ntegrin, alpha v. Chain A, domain 4"/>
    <property type="match status" value="1"/>
</dbReference>
<dbReference type="PANTHER" id="PTHR23220:SF122">
    <property type="entry name" value="INTEGRIN ALPHA-PS1"/>
    <property type="match status" value="1"/>
</dbReference>
<evidence type="ECO:0000256" key="2">
    <source>
        <dbReference type="ARBA" id="ARBA00008054"/>
    </source>
</evidence>
<feature type="transmembrane region" description="Helical" evidence="13">
    <location>
        <begin position="1032"/>
        <end position="1054"/>
    </location>
</feature>
<gene>
    <name evidence="17" type="ORF">PHYEVI_LOCUS9906</name>
</gene>
<dbReference type="InterPro" id="IPR032695">
    <property type="entry name" value="Integrin_dom_sf"/>
</dbReference>
<organism evidence="17 18">
    <name type="scientific">Phyllotreta striolata</name>
    <name type="common">Striped flea beetle</name>
    <name type="synonym">Crioceris striolata</name>
    <dbReference type="NCBI Taxonomy" id="444603"/>
    <lineage>
        <taxon>Eukaryota</taxon>
        <taxon>Metazoa</taxon>
        <taxon>Ecdysozoa</taxon>
        <taxon>Arthropoda</taxon>
        <taxon>Hexapoda</taxon>
        <taxon>Insecta</taxon>
        <taxon>Pterygota</taxon>
        <taxon>Neoptera</taxon>
        <taxon>Endopterygota</taxon>
        <taxon>Coleoptera</taxon>
        <taxon>Polyphaga</taxon>
        <taxon>Cucujiformia</taxon>
        <taxon>Chrysomeloidea</taxon>
        <taxon>Chrysomelidae</taxon>
        <taxon>Galerucinae</taxon>
        <taxon>Alticini</taxon>
        <taxon>Phyllotreta</taxon>
    </lineage>
</organism>
<evidence type="ECO:0000313" key="17">
    <source>
        <dbReference type="EMBL" id="CAG9863620.1"/>
    </source>
</evidence>
<evidence type="ECO:0000259" key="15">
    <source>
        <dbReference type="Pfam" id="PF20805"/>
    </source>
</evidence>
<keyword evidence="4 13" id="KW-0732">Signal</keyword>
<feature type="repeat" description="FG-GAP" evidence="12">
    <location>
        <begin position="373"/>
        <end position="430"/>
    </location>
</feature>
<reference evidence="17" key="1">
    <citation type="submission" date="2022-01" db="EMBL/GenBank/DDBJ databases">
        <authorList>
            <person name="King R."/>
        </authorList>
    </citation>
    <scope>NUCLEOTIDE SEQUENCE</scope>
</reference>